<keyword evidence="3" id="KW-1185">Reference proteome</keyword>
<proteinExistence type="predicted"/>
<name>A0A419UWP8_9BACL</name>
<accession>A0A419UWP8</accession>
<dbReference type="SUPFAM" id="SSF160113">
    <property type="entry name" value="YegP-like"/>
    <property type="match status" value="1"/>
</dbReference>
<dbReference type="AlphaFoldDB" id="A0A419UWP8"/>
<organism evidence="2 3">
    <name type="scientific">Sinobaca qinghaiensis</name>
    <dbReference type="NCBI Taxonomy" id="342944"/>
    <lineage>
        <taxon>Bacteria</taxon>
        <taxon>Bacillati</taxon>
        <taxon>Bacillota</taxon>
        <taxon>Bacilli</taxon>
        <taxon>Bacillales</taxon>
        <taxon>Sporolactobacillaceae</taxon>
        <taxon>Sinobaca</taxon>
    </lineage>
</organism>
<sequence length="59" mass="6670">MSKFEIKESKDVQFYFVLKAPNGEVVAVSERYTTKQSCQHGIDAVKQYAGEARVDDLTL</sequence>
<dbReference type="Gene3D" id="3.30.160.160">
    <property type="entry name" value="YegP-like"/>
    <property type="match status" value="1"/>
</dbReference>
<dbReference type="RefSeq" id="WP_120194112.1">
    <property type="nucleotide sequence ID" value="NZ_RAPK01000011.1"/>
</dbReference>
<dbReference type="PANTHER" id="PTHR40606">
    <property type="match status" value="1"/>
</dbReference>
<gene>
    <name evidence="2" type="ORF">ATL39_2971</name>
</gene>
<dbReference type="Proteomes" id="UP000285120">
    <property type="component" value="Unassembled WGS sequence"/>
</dbReference>
<dbReference type="EMBL" id="RAPK01000011">
    <property type="protein sequence ID" value="RKD69551.1"/>
    <property type="molecule type" value="Genomic_DNA"/>
</dbReference>
<dbReference type="InterPro" id="IPR051141">
    <property type="entry name" value="UPF0339_domain"/>
</dbReference>
<dbReference type="InterPro" id="IPR010879">
    <property type="entry name" value="DUF1508"/>
</dbReference>
<evidence type="ECO:0000259" key="1">
    <source>
        <dbReference type="Pfam" id="PF07411"/>
    </source>
</evidence>
<dbReference type="Pfam" id="PF07411">
    <property type="entry name" value="DUF1508"/>
    <property type="match status" value="1"/>
</dbReference>
<evidence type="ECO:0000313" key="2">
    <source>
        <dbReference type="EMBL" id="RKD69551.1"/>
    </source>
</evidence>
<reference evidence="2 3" key="1">
    <citation type="submission" date="2018-09" db="EMBL/GenBank/DDBJ databases">
        <title>Genomic Encyclopedia of Archaeal and Bacterial Type Strains, Phase II (KMG-II): from individual species to whole genera.</title>
        <authorList>
            <person name="Goeker M."/>
        </authorList>
    </citation>
    <scope>NUCLEOTIDE SEQUENCE [LARGE SCALE GENOMIC DNA]</scope>
    <source>
        <strain evidence="2 3">DSM 17008</strain>
    </source>
</reference>
<comment type="caution">
    <text evidence="2">The sequence shown here is derived from an EMBL/GenBank/DDBJ whole genome shotgun (WGS) entry which is preliminary data.</text>
</comment>
<dbReference type="OrthoDB" id="2326772at2"/>
<dbReference type="InterPro" id="IPR036913">
    <property type="entry name" value="YegP-like_sf"/>
</dbReference>
<feature type="domain" description="DUF1508" evidence="1">
    <location>
        <begin position="10"/>
        <end position="56"/>
    </location>
</feature>
<protein>
    <recommendedName>
        <fullName evidence="1">DUF1508 domain-containing protein</fullName>
    </recommendedName>
</protein>
<dbReference type="PANTHER" id="PTHR40606:SF1">
    <property type="entry name" value="UPF0339 PROTEIN YEGP"/>
    <property type="match status" value="1"/>
</dbReference>
<evidence type="ECO:0000313" key="3">
    <source>
        <dbReference type="Proteomes" id="UP000285120"/>
    </source>
</evidence>